<dbReference type="PANTHER" id="PTHR33372:SF2">
    <property type="entry name" value="PROTEIN CHAPERONE-LIKE PROTEIN OF POR1, CHLOROPLASTIC"/>
    <property type="match status" value="1"/>
</dbReference>
<dbReference type="OrthoDB" id="2014563at2759"/>
<keyword evidence="1" id="KW-0812">Transmembrane</keyword>
<evidence type="ECO:0000313" key="2">
    <source>
        <dbReference type="EMBL" id="KAA8492361.1"/>
    </source>
</evidence>
<dbReference type="InterPro" id="IPR021788">
    <property type="entry name" value="CPP1-like"/>
</dbReference>
<dbReference type="Proteomes" id="UP000324585">
    <property type="component" value="Unassembled WGS sequence"/>
</dbReference>
<proteinExistence type="predicted"/>
<dbReference type="EMBL" id="VRMN01000009">
    <property type="protein sequence ID" value="KAA8492361.1"/>
    <property type="molecule type" value="Genomic_DNA"/>
</dbReference>
<feature type="transmembrane region" description="Helical" evidence="1">
    <location>
        <begin position="555"/>
        <end position="576"/>
    </location>
</feature>
<feature type="transmembrane region" description="Helical" evidence="1">
    <location>
        <begin position="242"/>
        <end position="261"/>
    </location>
</feature>
<evidence type="ECO:0000313" key="3">
    <source>
        <dbReference type="Proteomes" id="UP000324585"/>
    </source>
</evidence>
<comment type="caution">
    <text evidence="2">The sequence shown here is derived from an EMBL/GenBank/DDBJ whole genome shotgun (WGS) entry which is preliminary data.</text>
</comment>
<reference evidence="3" key="1">
    <citation type="journal article" date="2019" name="Nat. Commun.">
        <title>Expansion of phycobilisome linker gene families in mesophilic red algae.</title>
        <authorList>
            <person name="Lee J."/>
            <person name="Kim D."/>
            <person name="Bhattacharya D."/>
            <person name="Yoon H.S."/>
        </authorList>
    </citation>
    <scope>NUCLEOTIDE SEQUENCE [LARGE SCALE GENOMIC DNA]</scope>
    <source>
        <strain evidence="3">CCMP 1328</strain>
    </source>
</reference>
<sequence length="601" mass="65527">MAFLALSGPVVRRARGVSLRGSSMPRDGHWARPRAPKCGRVVVMGSSTAASGGASENPYRALGVAEDCSHEEVEAAFARLKAKHEDDETKLAYYEALKDRIFADKLQKRLSGAVTARFTSSPDDRKKPKKKFVWPDWVKKLVKKPEAHELKRVGFLMIAILIGCAAAPPMSQTWIGSSAVICGGALYQRGAPEPVRDEFGNIGEVQDIKRNVMIRTIVIMLLATALGFGISNLILYTLPLPLWINPNVFSAWIMIAFQYLASSAARRRVRGGLFGEGPVRPEPRSAMRRKLGLLVLAFVVVASASLLREGRCGEPSRTGGLRRARGVAGFGSVLGDGEASLVKKDADRKASRKIHLRIRAREARCVFEKFGIGTKVQGEIAMLSNGVGAMRIDLLVVNSRNEKLFEKKDLTEQLVYSFVVKAADDIEAASRAGRGRRAPELDSLSSQSVSANEVPDDFGALGLRLSAPQPPDSDMVQICLVHHFLAFDYDLNSRRDVVLWFQAGPNVEAAGTERQMHFLQATVAKLSAAMRQLQTDISTQNELASESHLRESRRALLHLLLCAVPIAIQVLVFILLTACRKPGHPPAATFASASAPAKRPA</sequence>
<accession>A0A5J4YLK3</accession>
<evidence type="ECO:0000256" key="1">
    <source>
        <dbReference type="SAM" id="Phobius"/>
    </source>
</evidence>
<keyword evidence="3" id="KW-1185">Reference proteome</keyword>
<name>A0A5J4YLK3_PORPP</name>
<dbReference type="GO" id="GO:0031969">
    <property type="term" value="C:chloroplast membrane"/>
    <property type="evidence" value="ECO:0007669"/>
    <property type="project" value="TreeGrafter"/>
</dbReference>
<keyword evidence="1" id="KW-0472">Membrane</keyword>
<gene>
    <name evidence="2" type="ORF">FVE85_7868</name>
</gene>
<organism evidence="2 3">
    <name type="scientific">Porphyridium purpureum</name>
    <name type="common">Red alga</name>
    <name type="synonym">Porphyridium cruentum</name>
    <dbReference type="NCBI Taxonomy" id="35688"/>
    <lineage>
        <taxon>Eukaryota</taxon>
        <taxon>Rhodophyta</taxon>
        <taxon>Bangiophyceae</taxon>
        <taxon>Porphyridiales</taxon>
        <taxon>Porphyridiaceae</taxon>
        <taxon>Porphyridium</taxon>
    </lineage>
</organism>
<feature type="transmembrane region" description="Helical" evidence="1">
    <location>
        <begin position="150"/>
        <end position="168"/>
    </location>
</feature>
<dbReference type="PANTHER" id="PTHR33372">
    <property type="match status" value="1"/>
</dbReference>
<dbReference type="AlphaFoldDB" id="A0A5J4YLK3"/>
<protein>
    <submittedName>
        <fullName evidence="2">Uncharacterized protein</fullName>
    </submittedName>
</protein>
<dbReference type="Pfam" id="PF11833">
    <property type="entry name" value="CPP1-like"/>
    <property type="match status" value="1"/>
</dbReference>
<keyword evidence="1" id="KW-1133">Transmembrane helix</keyword>
<feature type="transmembrane region" description="Helical" evidence="1">
    <location>
        <begin position="212"/>
        <end position="236"/>
    </location>
</feature>